<gene>
    <name evidence="1" type="ORF">AAEO57_08995</name>
</gene>
<dbReference type="Proteomes" id="UP001485226">
    <property type="component" value="Unassembled WGS sequence"/>
</dbReference>
<dbReference type="PROSITE" id="PS51257">
    <property type="entry name" value="PROKAR_LIPOPROTEIN"/>
    <property type="match status" value="1"/>
</dbReference>
<organism evidence="1 2">
    <name type="scientific">Flavobacterium calami</name>
    <dbReference type="NCBI Taxonomy" id="3139144"/>
    <lineage>
        <taxon>Bacteria</taxon>
        <taxon>Pseudomonadati</taxon>
        <taxon>Bacteroidota</taxon>
        <taxon>Flavobacteriia</taxon>
        <taxon>Flavobacteriales</taxon>
        <taxon>Flavobacteriaceae</taxon>
        <taxon>Flavobacterium</taxon>
    </lineage>
</organism>
<evidence type="ECO:0008006" key="3">
    <source>
        <dbReference type="Google" id="ProtNLM"/>
    </source>
</evidence>
<name>A0ABU9INE0_9FLAO</name>
<dbReference type="EMBL" id="JBBYHS010000008">
    <property type="protein sequence ID" value="MEL1253911.1"/>
    <property type="molecule type" value="Genomic_DNA"/>
</dbReference>
<accession>A0ABU9INE0</accession>
<proteinExistence type="predicted"/>
<sequence>MNFNTLKTRILILLVLIITSCQEKFNGKSEKDFKISKEKVEKN</sequence>
<reference evidence="1 2" key="1">
    <citation type="submission" date="2024-04" db="EMBL/GenBank/DDBJ databases">
        <title>Flavobacterium sp. DGU38 16S ribosomal RNA gene Genome sequencing and assembly.</title>
        <authorList>
            <person name="Park S."/>
        </authorList>
    </citation>
    <scope>NUCLEOTIDE SEQUENCE [LARGE SCALE GENOMIC DNA]</scope>
    <source>
        <strain evidence="1 2">DGU38</strain>
    </source>
</reference>
<comment type="caution">
    <text evidence="1">The sequence shown here is derived from an EMBL/GenBank/DDBJ whole genome shotgun (WGS) entry which is preliminary data.</text>
</comment>
<evidence type="ECO:0000313" key="2">
    <source>
        <dbReference type="Proteomes" id="UP001485226"/>
    </source>
</evidence>
<dbReference type="RefSeq" id="WP_341691768.1">
    <property type="nucleotide sequence ID" value="NZ_JBBYHS010000008.1"/>
</dbReference>
<keyword evidence="2" id="KW-1185">Reference proteome</keyword>
<evidence type="ECO:0000313" key="1">
    <source>
        <dbReference type="EMBL" id="MEL1253911.1"/>
    </source>
</evidence>
<protein>
    <recommendedName>
        <fullName evidence="3">Lipoprotein</fullName>
    </recommendedName>
</protein>